<evidence type="ECO:0000313" key="2">
    <source>
        <dbReference type="EMBL" id="CCQ34908.1"/>
    </source>
</evidence>
<keyword evidence="2" id="KW-0614">Plasmid</keyword>
<keyword evidence="1" id="KW-0812">Transmembrane</keyword>
<protein>
    <submittedName>
        <fullName evidence="2 3">Membrane-bound metal-dependent hydrolase</fullName>
    </submittedName>
</protein>
<feature type="transmembrane region" description="Helical" evidence="1">
    <location>
        <begin position="140"/>
        <end position="163"/>
    </location>
</feature>
<evidence type="ECO:0000313" key="5">
    <source>
        <dbReference type="Proteomes" id="UP000015381"/>
    </source>
</evidence>
<dbReference type="HOGENOM" id="CLU_133604_0_0_2"/>
<dbReference type="EMBL" id="HF571521">
    <property type="protein sequence ID" value="CCQ34908.1"/>
    <property type="molecule type" value="Genomic_DNA"/>
</dbReference>
<reference evidence="2 5" key="3">
    <citation type="journal article" date="2014" name="Environ. Microbiol.">
        <title>Halorhabdus tiamatea: proteogenomics and glycosidase activity measurements identify the first cultivated euryarchaeon from a deep-sea anoxic brine lake as potential polysaccharide degrader.</title>
        <authorList>
            <person name="Werner J."/>
            <person name="Ferrer M."/>
            <person name="Michel G."/>
            <person name="Mann A.J."/>
            <person name="Huang S."/>
            <person name="Juarez S."/>
            <person name="Ciordia S."/>
            <person name="Albar J.P."/>
            <person name="Alcaide M."/>
            <person name="La Cono V."/>
            <person name="Yakimov M.M."/>
            <person name="Antunes A."/>
            <person name="Taborda M."/>
            <person name="Da Costa M.S."/>
            <person name="Amann R.I."/>
            <person name="Gloeckner F.O."/>
            <person name="Golyshina O.V."/>
            <person name="Golyshin P.N."/>
            <person name="Teeling H."/>
        </authorList>
    </citation>
    <scope>NUCLEOTIDE SEQUENCE [LARGE SCALE GENOMIC DNA]</scope>
    <source>
        <strain evidence="5">SARL4B</strain>
        <strain evidence="2">Type strain: SARL4B</strain>
        <plasmid evidence="2">pHTIA</plasmid>
    </source>
</reference>
<accession>F7PQS1</accession>
<dbReference type="PATRIC" id="fig|1033806.12.peg.2793"/>
<dbReference type="GO" id="GO:0016787">
    <property type="term" value="F:hydrolase activity"/>
    <property type="evidence" value="ECO:0007669"/>
    <property type="project" value="UniProtKB-KW"/>
</dbReference>
<dbReference type="Proteomes" id="UP000015381">
    <property type="component" value="Plasmid pHTIA"/>
</dbReference>
<dbReference type="GeneID" id="23797707"/>
<dbReference type="KEGG" id="hti:HTIA_p2806"/>
<gene>
    <name evidence="3" type="ORF">HLRTI_002316</name>
    <name evidence="2" type="ORF">HTIA_p2806</name>
</gene>
<keyword evidence="1" id="KW-1133">Transmembrane helix</keyword>
<dbReference type="AlphaFoldDB" id="F7PQS1"/>
<keyword evidence="3" id="KW-0378">Hydrolase</keyword>
<evidence type="ECO:0000313" key="3">
    <source>
        <dbReference type="EMBL" id="ERJ05694.1"/>
    </source>
</evidence>
<proteinExistence type="predicted"/>
<reference evidence="3 4" key="1">
    <citation type="journal article" date="2011" name="J. Bacteriol.">
        <title>Genome sequence of Halorhabdus tiamatea, the first archaeon isolated from a deep-sea anoxic brine lake.</title>
        <authorList>
            <person name="Antunes A."/>
            <person name="Alam I."/>
            <person name="Bajic V.B."/>
            <person name="Stingl U."/>
        </authorList>
    </citation>
    <scope>NUCLEOTIDE SEQUENCE [LARGE SCALE GENOMIC DNA]</scope>
    <source>
        <strain evidence="3 4">SARL4B</strain>
    </source>
</reference>
<evidence type="ECO:0000256" key="1">
    <source>
        <dbReference type="SAM" id="Phobius"/>
    </source>
</evidence>
<reference evidence="3 4" key="2">
    <citation type="journal article" date="2013" name="PLoS ONE">
        <title>INDIGO - INtegrated Data Warehouse of MIcrobial GenOmes with Examples from the Red Sea Extremophiles.</title>
        <authorList>
            <person name="Alam I."/>
            <person name="Antunes A."/>
            <person name="Kamau A.A."/>
            <person name="Ba Alawi W."/>
            <person name="Kalkatawi M."/>
            <person name="Stingl U."/>
            <person name="Bajic V.B."/>
        </authorList>
    </citation>
    <scope>NUCLEOTIDE SEQUENCE [LARGE SCALE GENOMIC DNA]</scope>
    <source>
        <strain evidence="3 4">SARL4B</strain>
    </source>
</reference>
<feature type="transmembrane region" description="Helical" evidence="1">
    <location>
        <begin position="12"/>
        <end position="41"/>
    </location>
</feature>
<dbReference type="EMBL" id="AFNT02000027">
    <property type="protein sequence ID" value="ERJ05694.1"/>
    <property type="molecule type" value="Genomic_DNA"/>
</dbReference>
<keyword evidence="5" id="KW-1185">Reference proteome</keyword>
<dbReference type="InterPro" id="IPR007404">
    <property type="entry name" value="YdjM-like"/>
</dbReference>
<dbReference type="OrthoDB" id="118042at2157"/>
<geneLocation type="plasmid" evidence="2 5">
    <name>pHTIA</name>
</geneLocation>
<name>F7PQS1_9EURY</name>
<keyword evidence="1" id="KW-0472">Membrane</keyword>
<feature type="transmembrane region" description="Helical" evidence="1">
    <location>
        <begin position="61"/>
        <end position="79"/>
    </location>
</feature>
<dbReference type="Pfam" id="PF04307">
    <property type="entry name" value="YdjM"/>
    <property type="match status" value="1"/>
</dbReference>
<feature type="transmembrane region" description="Helical" evidence="1">
    <location>
        <begin position="86"/>
        <end position="110"/>
    </location>
</feature>
<dbReference type="eggNOG" id="arCOG01744">
    <property type="taxonomic scope" value="Archaea"/>
</dbReference>
<dbReference type="RefSeq" id="WP_008528513.1">
    <property type="nucleotide sequence ID" value="NC_021913.1"/>
</dbReference>
<sequence length="166" mass="16663">MYQKGHIGAALFVYAPVGFVTFVVGFKGIAVLGAVGAGALAMIPDYDQKIPGISHRGITHTVWFAALVGIVLGIAGILVGFGSEGLIAGIGLGVFGTIVGTGTILSHIAADALTPMGVEPFAPIRDDHYTYDVARASNPLANYGLLAMGVVATGLALAAGNALSGV</sequence>
<dbReference type="Proteomes" id="UP000003861">
    <property type="component" value="Unassembled WGS sequence"/>
</dbReference>
<evidence type="ECO:0000313" key="4">
    <source>
        <dbReference type="Proteomes" id="UP000003861"/>
    </source>
</evidence>
<organism evidence="3 4">
    <name type="scientific">Halorhabdus tiamatea SARL4B</name>
    <dbReference type="NCBI Taxonomy" id="1033806"/>
    <lineage>
        <taxon>Archaea</taxon>
        <taxon>Methanobacteriati</taxon>
        <taxon>Methanobacteriota</taxon>
        <taxon>Stenosarchaea group</taxon>
        <taxon>Halobacteria</taxon>
        <taxon>Halobacteriales</taxon>
        <taxon>Haloarculaceae</taxon>
        <taxon>Halorhabdus</taxon>
    </lineage>
</organism>